<gene>
    <name evidence="2" type="primary">txxe 934</name>
    <name evidence="2" type="ORF">TXXE_09520</name>
</gene>
<evidence type="ECO:0000256" key="1">
    <source>
        <dbReference type="SAM" id="Coils"/>
    </source>
</evidence>
<dbReference type="RefSeq" id="WP_213484423.1">
    <property type="nucleotide sequence ID" value="NZ_CAJRAY010000043.1"/>
</dbReference>
<dbReference type="Pfam" id="PF11155">
    <property type="entry name" value="DUF2935"/>
    <property type="match status" value="2"/>
</dbReference>
<dbReference type="SUPFAM" id="SSF158430">
    <property type="entry name" value="Bacillus cereus metalloprotein-like"/>
    <property type="match status" value="2"/>
</dbReference>
<organism evidence="2 3">
    <name type="scientific">Thermobacillus xylanilyticus</name>
    <dbReference type="NCBI Taxonomy" id="76633"/>
    <lineage>
        <taxon>Bacteria</taxon>
        <taxon>Bacillati</taxon>
        <taxon>Bacillota</taxon>
        <taxon>Bacilli</taxon>
        <taxon>Bacillales</taxon>
        <taxon>Paenibacillaceae</taxon>
        <taxon>Thermobacillus</taxon>
    </lineage>
</organism>
<evidence type="ECO:0000313" key="3">
    <source>
        <dbReference type="Proteomes" id="UP000681526"/>
    </source>
</evidence>
<dbReference type="Proteomes" id="UP000681526">
    <property type="component" value="Unassembled WGS sequence"/>
</dbReference>
<comment type="caution">
    <text evidence="2">The sequence shown here is derived from an EMBL/GenBank/DDBJ whole genome shotgun (WGS) entry which is preliminary data.</text>
</comment>
<dbReference type="InterPro" id="IPR021328">
    <property type="entry name" value="CotB-like"/>
</dbReference>
<evidence type="ECO:0000313" key="2">
    <source>
        <dbReference type="EMBL" id="CAG5086103.1"/>
    </source>
</evidence>
<accession>A0ABN7RYY9</accession>
<proteinExistence type="predicted"/>
<evidence type="ECO:0008006" key="4">
    <source>
        <dbReference type="Google" id="ProtNLM"/>
    </source>
</evidence>
<dbReference type="EMBL" id="CAJRAY010000043">
    <property type="protein sequence ID" value="CAG5086103.1"/>
    <property type="molecule type" value="Genomic_DNA"/>
</dbReference>
<keyword evidence="3" id="KW-1185">Reference proteome</keyword>
<sequence length="270" mass="31432">MNMASLAEEGPLFEHRFWLQILGDHARFILMALSPAEKDDVRQAESFISRFDALLAAARMQDAEARLAALNREAMDATRELKQFKLSLLERLLLGKVDLLFTPTFLNHMVNELEEYEHILEELLAGRPVPRQHPLHYDMVWLQDAIGHAAELSFDMDPVERRWIEKSRAFQQEFGAFFLKAVEMAGYLRTSLRTFPAFQKFHSDIDLEMKLFMRFLQEIEELQIGPKLLDRIHPLMPDHMFREECYYLTKLAAYGLVPEPGCNPARPRLA</sequence>
<reference evidence="2 3" key="1">
    <citation type="submission" date="2021-04" db="EMBL/GenBank/DDBJ databases">
        <authorList>
            <person name="Rakotoarivonina H."/>
        </authorList>
    </citation>
    <scope>NUCLEOTIDE SEQUENCE [LARGE SCALE GENOMIC DNA]</scope>
    <source>
        <strain evidence="2 3">XE</strain>
    </source>
</reference>
<feature type="coiled-coil region" evidence="1">
    <location>
        <begin position="53"/>
        <end position="126"/>
    </location>
</feature>
<keyword evidence="1" id="KW-0175">Coiled coil</keyword>
<name>A0ABN7RYY9_THEXY</name>
<protein>
    <recommendedName>
        <fullName evidence="4">DUF2935 domain-containing protein</fullName>
    </recommendedName>
</protein>
<dbReference type="Gene3D" id="1.20.1260.120">
    <property type="entry name" value="Protein of unknown function DUF2935"/>
    <property type="match status" value="1"/>
</dbReference>